<dbReference type="EMBL" id="HBHK01015782">
    <property type="protein sequence ID" value="CAD9688524.1"/>
    <property type="molecule type" value="Transcribed_RNA"/>
</dbReference>
<evidence type="ECO:0008006" key="11">
    <source>
        <dbReference type="Google" id="ProtNLM"/>
    </source>
</evidence>
<feature type="domain" description="Vps53 N-terminal" evidence="8">
    <location>
        <begin position="164"/>
        <end position="413"/>
    </location>
</feature>
<name>A0A7S2S3J8_9STRA</name>
<evidence type="ECO:0000256" key="3">
    <source>
        <dbReference type="ARBA" id="ARBA00008628"/>
    </source>
</evidence>
<gene>
    <name evidence="10" type="ORF">QSP1433_LOCUS9909</name>
</gene>
<evidence type="ECO:0000256" key="5">
    <source>
        <dbReference type="ARBA" id="ARBA00023034"/>
    </source>
</evidence>
<organism evidence="10">
    <name type="scientific">Mucochytrium quahogii</name>
    <dbReference type="NCBI Taxonomy" id="96639"/>
    <lineage>
        <taxon>Eukaryota</taxon>
        <taxon>Sar</taxon>
        <taxon>Stramenopiles</taxon>
        <taxon>Bigyra</taxon>
        <taxon>Labyrinthulomycetes</taxon>
        <taxon>Thraustochytrida</taxon>
        <taxon>Thraustochytriidae</taxon>
        <taxon>Mucochytrium</taxon>
    </lineage>
</organism>
<dbReference type="InterPro" id="IPR031745">
    <property type="entry name" value="Vps53_C"/>
</dbReference>
<dbReference type="GO" id="GO:0000938">
    <property type="term" value="C:GARP complex"/>
    <property type="evidence" value="ECO:0007669"/>
    <property type="project" value="InterPro"/>
</dbReference>
<evidence type="ECO:0000256" key="7">
    <source>
        <dbReference type="SAM" id="MobiDB-lite"/>
    </source>
</evidence>
<feature type="domain" description="Vps53 C-terminal" evidence="9">
    <location>
        <begin position="629"/>
        <end position="715"/>
    </location>
</feature>
<dbReference type="Pfam" id="PF16854">
    <property type="entry name" value="VPS53_C"/>
    <property type="match status" value="1"/>
</dbReference>
<dbReference type="InterPro" id="IPR007234">
    <property type="entry name" value="Vps53_N"/>
</dbReference>
<keyword evidence="6" id="KW-0472">Membrane</keyword>
<dbReference type="PANTHER" id="PTHR12820:SF0">
    <property type="entry name" value="VACUOLAR PROTEIN SORTING-ASSOCIATED PROTEIN 53 HOMOLOG"/>
    <property type="match status" value="1"/>
</dbReference>
<sequence length="815" mass="92240">MVQEICKDIKRLDNAKRHLTYTITSLKRFHMLITAVDQLELMVETRQYHETANLLQAVSQLLLHFDKHHEMKTILKLSESVAKTRVFLTEQILADFEALSEVSADYSSMQGRNQSIRNQVDVAASPTEENSGGSLFLKDDGYGTNANPYGGGYDEPVTSSSSMFYSSDSQTPESLAGACAVVDALGSDVRRMLIDKVCEIWLAPYDTIFGPSGEHAGLEFTERRYAWLRRLLRDNEDKYESIFPQEWCMHRHLLSTFVKKTEKHLKTELGKIDPPDSADVSALVRALRKTLDFEHEMKLRFEVKRGQNEDDTNFDDDGQEIDPMSAEAIRQKYDSSKKRLKNTGSITEAVTGNELTSEIDDEQEQRRQEALSDATSLPSVKGMISSVFEPYLVAYVKLESEKMKEELNVVIREEGVETDGHLPLFSSASNMFLYIQKSINRCTQFTTGQSFYALFLEFRKILMNYSKMLAGKLPKPTKGLSLESATTISFVLNSAEYCADTIPQLEELIQGKIDNAYEESIQMEDERDCFYNNITDAVRALIGGIESIVEPDLVEYTKTNWAQFNEVHDESTYVTTLSSVLRQFIPQLRDLLNAVYFRTFCDKFAHSFLLKFTNHIYRCKRVGEVASSQLLLDTHTVKSLLLKMPTLGKEGETTEEEASLKAYTTFVEKEMERLEWLLKLVGMRLAPKLLIENFKLLWIGGTTEDFRRILEMKGVKKSDQINAIRLAKETGIQDLPHRPTTPNSNPPGQNGSSATDADGTGAATFTNVFSKMSDMRGQLDKVAVSTSGKTFSSFSANLSSSLQQSYNRYNRKEKS</sequence>
<proteinExistence type="inferred from homology"/>
<evidence type="ECO:0000256" key="6">
    <source>
        <dbReference type="ARBA" id="ARBA00023136"/>
    </source>
</evidence>
<evidence type="ECO:0000259" key="9">
    <source>
        <dbReference type="Pfam" id="PF16854"/>
    </source>
</evidence>
<dbReference type="PANTHER" id="PTHR12820">
    <property type="entry name" value="VACUOLAR SORTING PROTEIN 53"/>
    <property type="match status" value="1"/>
</dbReference>
<reference evidence="10" key="1">
    <citation type="submission" date="2021-01" db="EMBL/GenBank/DDBJ databases">
        <authorList>
            <person name="Corre E."/>
            <person name="Pelletier E."/>
            <person name="Niang G."/>
            <person name="Scheremetjew M."/>
            <person name="Finn R."/>
            <person name="Kale V."/>
            <person name="Holt S."/>
            <person name="Cochrane G."/>
            <person name="Meng A."/>
            <person name="Brown T."/>
            <person name="Cohen L."/>
        </authorList>
    </citation>
    <scope>NUCLEOTIDE SEQUENCE</scope>
    <source>
        <strain evidence="10">NY070348D</strain>
    </source>
</reference>
<feature type="domain" description="Vps53 N-terminal" evidence="8">
    <location>
        <begin position="1"/>
        <end position="104"/>
    </location>
</feature>
<dbReference type="InterPro" id="IPR039766">
    <property type="entry name" value="Vps53"/>
</dbReference>
<feature type="region of interest" description="Disordered" evidence="7">
    <location>
        <begin position="729"/>
        <end position="759"/>
    </location>
</feature>
<evidence type="ECO:0000313" key="10">
    <source>
        <dbReference type="EMBL" id="CAD9688524.1"/>
    </source>
</evidence>
<evidence type="ECO:0000259" key="8">
    <source>
        <dbReference type="Pfam" id="PF04100"/>
    </source>
</evidence>
<evidence type="ECO:0000256" key="1">
    <source>
        <dbReference type="ARBA" id="ARBA00004150"/>
    </source>
</evidence>
<accession>A0A7S2S3J8</accession>
<dbReference type="GO" id="GO:0005829">
    <property type="term" value="C:cytosol"/>
    <property type="evidence" value="ECO:0007669"/>
    <property type="project" value="GOC"/>
</dbReference>
<evidence type="ECO:0000256" key="2">
    <source>
        <dbReference type="ARBA" id="ARBA00004481"/>
    </source>
</evidence>
<dbReference type="GO" id="GO:0042147">
    <property type="term" value="P:retrograde transport, endosome to Golgi"/>
    <property type="evidence" value="ECO:0007669"/>
    <property type="project" value="InterPro"/>
</dbReference>
<comment type="subcellular location">
    <subcellularLocation>
        <location evidence="2">Endosome membrane</location>
        <topology evidence="2">Peripheral membrane protein</topology>
    </subcellularLocation>
    <subcellularLocation>
        <location evidence="1">Golgi apparatus</location>
        <location evidence="1">trans-Golgi network membrane</location>
        <topology evidence="1">Peripheral membrane protein</topology>
    </subcellularLocation>
</comment>
<dbReference type="GO" id="GO:0010008">
    <property type="term" value="C:endosome membrane"/>
    <property type="evidence" value="ECO:0007669"/>
    <property type="project" value="UniProtKB-SubCell"/>
</dbReference>
<dbReference type="InterPro" id="IPR038260">
    <property type="entry name" value="Vps53_C_sf"/>
</dbReference>
<comment type="similarity">
    <text evidence="3">Belongs to the VPS53 family.</text>
</comment>
<protein>
    <recommendedName>
        <fullName evidence="11">Vps53 N-terminal domain-containing protein</fullName>
    </recommendedName>
</protein>
<feature type="region of interest" description="Disordered" evidence="7">
    <location>
        <begin position="349"/>
        <end position="374"/>
    </location>
</feature>
<feature type="compositionally biased region" description="Polar residues" evidence="7">
    <location>
        <begin position="740"/>
        <end position="750"/>
    </location>
</feature>
<dbReference type="Gene3D" id="1.10.357.110">
    <property type="entry name" value="Vacuolar protein sorting-associated protein 53, C-terminus"/>
    <property type="match status" value="1"/>
</dbReference>
<dbReference type="AlphaFoldDB" id="A0A7S2S3J8"/>
<dbReference type="Pfam" id="PF04100">
    <property type="entry name" value="Vps53_N"/>
    <property type="match status" value="2"/>
</dbReference>
<keyword evidence="5" id="KW-0333">Golgi apparatus</keyword>
<keyword evidence="4" id="KW-0967">Endosome</keyword>
<evidence type="ECO:0000256" key="4">
    <source>
        <dbReference type="ARBA" id="ARBA00022753"/>
    </source>
</evidence>